<dbReference type="FunFam" id="3.40.50.720:FF:000084">
    <property type="entry name" value="Short-chain dehydrogenase reductase"/>
    <property type="match status" value="1"/>
</dbReference>
<comment type="caution">
    <text evidence="3">The sequence shown here is derived from an EMBL/GenBank/DDBJ whole genome shotgun (WGS) entry which is preliminary data.</text>
</comment>
<dbReference type="Pfam" id="PF13561">
    <property type="entry name" value="adh_short_C2"/>
    <property type="match status" value="1"/>
</dbReference>
<evidence type="ECO:0000256" key="1">
    <source>
        <dbReference type="ARBA" id="ARBA00006484"/>
    </source>
</evidence>
<sequence>MRLKDKVAIITGGAHGMGEAEARLFAKEGAAVVIADVLPEIGEAVAADINAGQGRAMFLRADVTSEMDWQRLIARTIETYGRLDILVNNAGISGSSVGSDLSLEGWNKLMSVNATGVFLGTTLAAQEMAKAGRGAIVNISSIMGFIGGAEGHPGYSASKGAVRLLTKSAAVRWGPQGVRVNSVHPGYLPAMLGGTNAGTRSAKIPLTPLRRLGEPFEVAYGVLFLASDEASFITGTELVIDGGYIAQ</sequence>
<dbReference type="SUPFAM" id="SSF51735">
    <property type="entry name" value="NAD(P)-binding Rossmann-fold domains"/>
    <property type="match status" value="1"/>
</dbReference>
<keyword evidence="2 3" id="KW-0560">Oxidoreductase</keyword>
<comment type="similarity">
    <text evidence="1">Belongs to the short-chain dehydrogenases/reductases (SDR) family.</text>
</comment>
<accession>A0A9X0R0A1</accession>
<reference evidence="3" key="1">
    <citation type="submission" date="2020-08" db="EMBL/GenBank/DDBJ databases">
        <authorList>
            <person name="Hu Y."/>
            <person name="Nguyen S.V."/>
            <person name="Li F."/>
            <person name="Fanning S."/>
        </authorList>
    </citation>
    <scope>NUCLEOTIDE SEQUENCE</scope>
    <source>
        <strain evidence="3">SYSU D8009</strain>
    </source>
</reference>
<dbReference type="Proteomes" id="UP000600101">
    <property type="component" value="Unassembled WGS sequence"/>
</dbReference>
<name>A0A9X0R0A1_9PROT</name>
<dbReference type="PRINTS" id="PR00081">
    <property type="entry name" value="GDHRDH"/>
</dbReference>
<evidence type="ECO:0000313" key="3">
    <source>
        <dbReference type="EMBL" id="MBC4016387.1"/>
    </source>
</evidence>
<dbReference type="EMBL" id="JACOMF010000015">
    <property type="protein sequence ID" value="MBC4016387.1"/>
    <property type="molecule type" value="Genomic_DNA"/>
</dbReference>
<dbReference type="InterPro" id="IPR002347">
    <property type="entry name" value="SDR_fam"/>
</dbReference>
<protein>
    <submittedName>
        <fullName evidence="3">Glucose 1-dehydrogenase</fullName>
        <ecNumber evidence="3">1.1.1.47</ecNumber>
    </submittedName>
</protein>
<gene>
    <name evidence="3" type="ORF">H7965_13765</name>
</gene>
<evidence type="ECO:0000256" key="2">
    <source>
        <dbReference type="ARBA" id="ARBA00023002"/>
    </source>
</evidence>
<dbReference type="GO" id="GO:0047936">
    <property type="term" value="F:glucose 1-dehydrogenase [NAD(P)+] activity"/>
    <property type="evidence" value="ECO:0007669"/>
    <property type="project" value="UniProtKB-EC"/>
</dbReference>
<dbReference type="EC" id="1.1.1.47" evidence="3"/>
<dbReference type="PANTHER" id="PTHR24321">
    <property type="entry name" value="DEHYDROGENASES, SHORT CHAIN"/>
    <property type="match status" value="1"/>
</dbReference>
<dbReference type="RefSeq" id="WP_186771160.1">
    <property type="nucleotide sequence ID" value="NZ_JACOMF010000015.1"/>
</dbReference>
<dbReference type="PANTHER" id="PTHR24321:SF8">
    <property type="entry name" value="ESTRADIOL 17-BETA-DEHYDROGENASE 8-RELATED"/>
    <property type="match status" value="1"/>
</dbReference>
<dbReference type="AlphaFoldDB" id="A0A9X0R0A1"/>
<dbReference type="InterPro" id="IPR020904">
    <property type="entry name" value="Sc_DH/Rdtase_CS"/>
</dbReference>
<dbReference type="NCBIfam" id="NF005559">
    <property type="entry name" value="PRK07231.1"/>
    <property type="match status" value="1"/>
</dbReference>
<keyword evidence="4" id="KW-1185">Reference proteome</keyword>
<dbReference type="Gene3D" id="3.40.50.720">
    <property type="entry name" value="NAD(P)-binding Rossmann-like Domain"/>
    <property type="match status" value="1"/>
</dbReference>
<dbReference type="PRINTS" id="PR00080">
    <property type="entry name" value="SDRFAMILY"/>
</dbReference>
<proteinExistence type="inferred from homology"/>
<dbReference type="PROSITE" id="PS00061">
    <property type="entry name" value="ADH_SHORT"/>
    <property type="match status" value="1"/>
</dbReference>
<evidence type="ECO:0000313" key="4">
    <source>
        <dbReference type="Proteomes" id="UP000600101"/>
    </source>
</evidence>
<organism evidence="3 4">
    <name type="scientific">Siccirubricoccus deserti</name>
    <dbReference type="NCBI Taxonomy" id="2013562"/>
    <lineage>
        <taxon>Bacteria</taxon>
        <taxon>Pseudomonadati</taxon>
        <taxon>Pseudomonadota</taxon>
        <taxon>Alphaproteobacteria</taxon>
        <taxon>Acetobacterales</taxon>
        <taxon>Roseomonadaceae</taxon>
        <taxon>Siccirubricoccus</taxon>
    </lineage>
</organism>
<dbReference type="InterPro" id="IPR036291">
    <property type="entry name" value="NAD(P)-bd_dom_sf"/>
</dbReference>